<feature type="domain" description="Carrier" evidence="10">
    <location>
        <begin position="2413"/>
        <end position="2490"/>
    </location>
</feature>
<keyword evidence="4" id="KW-0521">NADP</keyword>
<dbReference type="SMART" id="SM00829">
    <property type="entry name" value="PKS_ER"/>
    <property type="match status" value="1"/>
</dbReference>
<dbReference type="InterPro" id="IPR042104">
    <property type="entry name" value="PKS_dehydratase_sf"/>
</dbReference>
<feature type="domain" description="PKS/mFAS DH" evidence="12">
    <location>
        <begin position="934"/>
        <end position="1230"/>
    </location>
</feature>
<dbReference type="InterPro" id="IPR020841">
    <property type="entry name" value="PKS_Beta-ketoAc_synthase_dom"/>
</dbReference>
<evidence type="ECO:0000256" key="2">
    <source>
        <dbReference type="ARBA" id="ARBA00022553"/>
    </source>
</evidence>
<dbReference type="Gene3D" id="3.10.129.110">
    <property type="entry name" value="Polyketide synthase dehydratase"/>
    <property type="match status" value="1"/>
</dbReference>
<evidence type="ECO:0000313" key="13">
    <source>
        <dbReference type="EMBL" id="KAJ5156821.1"/>
    </source>
</evidence>
<dbReference type="InterPro" id="IPR049552">
    <property type="entry name" value="PKS_DH_N"/>
</dbReference>
<reference evidence="13" key="1">
    <citation type="submission" date="2022-11" db="EMBL/GenBank/DDBJ databases">
        <authorList>
            <person name="Petersen C."/>
        </authorList>
    </citation>
    <scope>NUCLEOTIDE SEQUENCE</scope>
    <source>
        <strain evidence="13">IBT 21917</strain>
    </source>
</reference>
<evidence type="ECO:0000313" key="14">
    <source>
        <dbReference type="Proteomes" id="UP001146351"/>
    </source>
</evidence>
<dbReference type="Pfam" id="PF08242">
    <property type="entry name" value="Methyltransf_12"/>
    <property type="match status" value="1"/>
</dbReference>
<keyword evidence="6" id="KW-0511">Multifunctional enzyme</keyword>
<dbReference type="Gene3D" id="3.40.50.720">
    <property type="entry name" value="NAD(P)-binding Rossmann-like Domain"/>
    <property type="match status" value="1"/>
</dbReference>
<dbReference type="InterPro" id="IPR009081">
    <property type="entry name" value="PP-bd_ACP"/>
</dbReference>
<dbReference type="Pfam" id="PF00109">
    <property type="entry name" value="ketoacyl-synt"/>
    <property type="match status" value="1"/>
</dbReference>
<dbReference type="InterPro" id="IPR050091">
    <property type="entry name" value="PKS_NRPS_Biosynth_Enz"/>
</dbReference>
<dbReference type="InterPro" id="IPR016039">
    <property type="entry name" value="Thiolase-like"/>
</dbReference>
<comment type="caution">
    <text evidence="8">Lacks conserved residue(s) required for the propagation of feature annotation.</text>
</comment>
<dbReference type="InterPro" id="IPR018201">
    <property type="entry name" value="Ketoacyl_synth_AS"/>
</dbReference>
<dbReference type="InterPro" id="IPR014031">
    <property type="entry name" value="Ketoacyl_synth_C"/>
</dbReference>
<dbReference type="SMART" id="SM00827">
    <property type="entry name" value="PKS_AT"/>
    <property type="match status" value="1"/>
</dbReference>
<evidence type="ECO:0000259" key="12">
    <source>
        <dbReference type="PROSITE" id="PS52019"/>
    </source>
</evidence>
<protein>
    <submittedName>
        <fullName evidence="13">Polyketide synthase</fullName>
    </submittedName>
</protein>
<dbReference type="InterPro" id="IPR001227">
    <property type="entry name" value="Ac_transferase_dom_sf"/>
</dbReference>
<dbReference type="Pfam" id="PF02801">
    <property type="entry name" value="Ketoacyl-synt_C"/>
    <property type="match status" value="1"/>
</dbReference>
<dbReference type="PROSITE" id="PS52019">
    <property type="entry name" value="PKS_MFAS_DH"/>
    <property type="match status" value="1"/>
</dbReference>
<dbReference type="SMART" id="SM00822">
    <property type="entry name" value="PKS_KR"/>
    <property type="match status" value="1"/>
</dbReference>
<name>A0A9W9LH12_9EURO</name>
<dbReference type="GO" id="GO:0006633">
    <property type="term" value="P:fatty acid biosynthetic process"/>
    <property type="evidence" value="ECO:0007669"/>
    <property type="project" value="InterPro"/>
</dbReference>
<dbReference type="InterPro" id="IPR011032">
    <property type="entry name" value="GroES-like_sf"/>
</dbReference>
<dbReference type="EMBL" id="JAPQKO010000006">
    <property type="protein sequence ID" value="KAJ5156821.1"/>
    <property type="molecule type" value="Genomic_DNA"/>
</dbReference>
<dbReference type="CDD" id="cd00833">
    <property type="entry name" value="PKS"/>
    <property type="match status" value="1"/>
</dbReference>
<dbReference type="CDD" id="cd05195">
    <property type="entry name" value="enoyl_red"/>
    <property type="match status" value="1"/>
</dbReference>
<evidence type="ECO:0000256" key="4">
    <source>
        <dbReference type="ARBA" id="ARBA00022857"/>
    </source>
</evidence>
<dbReference type="SUPFAM" id="SSF50129">
    <property type="entry name" value="GroES-like"/>
    <property type="match status" value="1"/>
</dbReference>
<dbReference type="OrthoDB" id="329835at2759"/>
<dbReference type="InterPro" id="IPR056501">
    <property type="entry name" value="NAD-bd_HRPKS_sdrA"/>
</dbReference>
<organism evidence="13 14">
    <name type="scientific">Penicillium capsulatum</name>
    <dbReference type="NCBI Taxonomy" id="69766"/>
    <lineage>
        <taxon>Eukaryota</taxon>
        <taxon>Fungi</taxon>
        <taxon>Dikarya</taxon>
        <taxon>Ascomycota</taxon>
        <taxon>Pezizomycotina</taxon>
        <taxon>Eurotiomycetes</taxon>
        <taxon>Eurotiomycetidae</taxon>
        <taxon>Eurotiales</taxon>
        <taxon>Aspergillaceae</taxon>
        <taxon>Penicillium</taxon>
    </lineage>
</organism>
<feature type="region of interest" description="Disordered" evidence="9">
    <location>
        <begin position="2391"/>
        <end position="2410"/>
    </location>
</feature>
<dbReference type="InterPro" id="IPR020843">
    <property type="entry name" value="ER"/>
</dbReference>
<dbReference type="Pfam" id="PF21089">
    <property type="entry name" value="PKS_DH_N"/>
    <property type="match status" value="1"/>
</dbReference>
<comment type="caution">
    <text evidence="13">The sequence shown here is derived from an EMBL/GenBank/DDBJ whole genome shotgun (WGS) entry which is preliminary data.</text>
</comment>
<feature type="region of interest" description="N-terminal hotdog fold" evidence="8">
    <location>
        <begin position="934"/>
        <end position="1064"/>
    </location>
</feature>
<reference evidence="13" key="2">
    <citation type="journal article" date="2023" name="IMA Fungus">
        <title>Comparative genomic study of the Penicillium genus elucidates a diverse pangenome and 15 lateral gene transfer events.</title>
        <authorList>
            <person name="Petersen C."/>
            <person name="Sorensen T."/>
            <person name="Nielsen M.R."/>
            <person name="Sondergaard T.E."/>
            <person name="Sorensen J.L."/>
            <person name="Fitzpatrick D.A."/>
            <person name="Frisvad J.C."/>
            <person name="Nielsen K.L."/>
        </authorList>
    </citation>
    <scope>NUCLEOTIDE SEQUENCE</scope>
    <source>
        <strain evidence="13">IBT 21917</strain>
    </source>
</reference>
<dbReference type="SUPFAM" id="SSF51735">
    <property type="entry name" value="NAD(P)-binding Rossmann-fold domains"/>
    <property type="match status" value="2"/>
</dbReference>
<dbReference type="SUPFAM" id="SSF53901">
    <property type="entry name" value="Thiolase-like"/>
    <property type="match status" value="1"/>
</dbReference>
<keyword evidence="14" id="KW-1185">Reference proteome</keyword>
<dbReference type="PROSITE" id="PS00606">
    <property type="entry name" value="KS3_1"/>
    <property type="match status" value="1"/>
</dbReference>
<keyword evidence="7" id="KW-0012">Acyltransferase</keyword>
<proteinExistence type="predicted"/>
<dbReference type="InterPro" id="IPR029063">
    <property type="entry name" value="SAM-dependent_MTases_sf"/>
</dbReference>
<dbReference type="InterPro" id="IPR014030">
    <property type="entry name" value="Ketoacyl_synth_N"/>
</dbReference>
<dbReference type="InterPro" id="IPR014043">
    <property type="entry name" value="Acyl_transferase_dom"/>
</dbReference>
<sequence>MPGNTPIAVIGLSYRAPGVGRKDLFEYLAEAKSAWSRVPRDRFDQDALYDPKPEKAGCISSKGAHFLPDDIYSFDAAFFNLKVEEARAMDPQHRMMLECAFEATESAGLNLHEVAGLDYGVFSAIGSTDYIQQIADDVPSTTAWASAGSAPCMFANRLSYFFNLTGPSIALDAACASSAYALHLACKSLGARDCSAAFVGASSLLMNANQWTFLENMGALSPEGKSYSYDVKASGYGRGEGGACLIVKRLDDAVESGDPIHAIISNSVCNHSGRSDGITMPRQAAQQDLLLRVHHEIGLDPGDTPVIEGHGTGTKVGDPIEAGAFANTLAAKRTAANPLYIGSLKSNFGHLEAASGILGVVKAIVMLKHGYILPNANFQQLHPSIQGRENLKVAPKALKWPQEAARRVCVTNFGFGGSNAAILLEGFDASKIAHDVAPKQSPELLTNGDHARNSARLIVLTAKCERSLKSYIPSFLGFLDTVTETPSFVNDLSFTLGQRRTHLAYRVAIVGSSASELKARLSTEKIHRVQKRVIAFVFPGQGAQYPEMANNLGHFPSFSHALEQAEICLQSLGAPWSLREELFAPKDKSRINEPDISQPACTAVQVALVVLLRSWGVSPDLVTGHSSGEIAAAFAAGMINFQTALAVAYFRGLAVAEATGGGRSNGAMLALGVDSAAATALLARNSSGYATIAAINSPDSVTLSGDEEAIAEIQKMAEADGLFARRLTVSVAYHSRHMEQSAARYLELMTLSSQNDRIEGLDDPSHATFVSSVTGEVMAEGPPEVSYWISNLLQPVGFLGALKKMFSGDSETPGAYEEAKSPNTVVEIGPHSSLKSPITQTLKVLRQESPIRMKNVTYLPSLVRGEDNHESLLSLAGSLFTTGVKINLAMVNKTSKRTARVVTDTPPYAWDMSMRFLAQPRITREKLFPDRPYNPLIGWKSPYDEGDTISFRQVIAPEDLPWSRNFGGSLGETFPVPGLLSMAVEALKSVSSSPPCTIRLRDLDFKQSLVLNPEEKLDLTIKLEPTATKTTSSDIWDFEILSWSQKDNWISHLQGFIESISSRMTMANPVVKASAEILDSTTVKEINGQQNISLSARSGFQHLESLLPTMELAKGPGFAVIEIKSSDNDISLDAYSLLHSLFQGASYLEQGPNSKAMWALNKASRVRVSSDLTLSKENRLVVVSRLLGSDPVSGKMHTDVAAFLIGQSSVIPVADCEAMEFESLKSDCLEDPTADIPRSYAWDLVPSLDLVSENQFTELLSGRNFGEKELEHRRRLDLAALFYLKQALKQITVHEVPHMPIHFQKFLAWAQTVVEKQKPVFDDFFAITLAKTALFDAQGEFVCAIGRKLVSILRGEEELLGLMVKDQLLTRHYEQDKANIRGSQMLAECAHWLSKTKPNMRVLEIGGGTASASLPILKALSSIDSPEVPALLDYTFTDISSGFFENARSKLAKWARHIKYKRLDISKDPAAQDFDLGQYDVVVASNCLHATSDMGDTMRHVKSLLKPHGKLLMLEAVLYPPLILPFALLPGWWLAADGYRRPEDGPLLSIESWQRLLCDSGFSDVKSAVADYPNTPEHMFQLFCATNQAHSNEALSAVTLCHSTPEATQLSFTQTLSETVHRQLGIASSVKHFVDLSTDDPLCVVIDGPDHSIVKEMTAESFEKLKTTLMSTPKLLWVIPAQSKPETGAIKGILRTLRQEYDSKQVFLFENVPLTEQGAQAVTQLVKRLREPGYPRDHDQEFTWHDDMTRLPRLRLVPEAEDNFASEAGISTKSLQPLWQNGHPLELTVDAAGDLDSCYFRQNKDTLRDDALGNDQILVKNEAVGLNLRDVDLLLGSLPWTTPGFEGVGVIVDRGSCVHDLEIGDRVFYCAFEGGSISTHPIISSLGASKIPEGMSSTDAATIPIAFITSVMALTRVARLEKGENVLIHGASSAIGQACIMLSQHLGAEVFVTADTPAKCSFLHETFHISNERILSGESSELRETLLGLTGGVDVILNVIPGNSRPELVEAIAEFGRFVDLGAEGSVDKRLAIRASAQNVTFSCLDLHTWFAKKPTHLRECMSVVSTLLQQKLIRPILPVTQFSVSQLRTALGELQSNENTVQAVLTMGPEERVTAERRLPPPQSLSQLLSLDATYLITGGTRGIGLALASWMIDNGAQNIVLLGLSGSSRPEVKALLERHHKDQVNIRAIACNVGSKEDLAHALHEARDLPPIRGVIHGALTLRDALLENATYEDWQKVTTPRIQGSWHLHDLLPGLDFFISLSSFLGSTGNVGQSIYAATASFLDSFATYRNAQGFPAVTIDLPVMLDVGFVADRDMSDTLRRSLGVNLTEFHLRTLVKGAIMGSASNLNHAGRAVSFNVASRNGNKALPWKYFHPSQLVQHINSDQFEAGGEQSQNPHGDSSLPRQSNLDPLSSLIESLISKVSEIMMVDREEIEPDVPLSVYGLDSLVSVELRNWIRRETGVEAPLTEIVGAENLRAMATIVHARKG</sequence>
<dbReference type="SUPFAM" id="SSF52151">
    <property type="entry name" value="FabD/lysophospholipase-like"/>
    <property type="match status" value="1"/>
</dbReference>
<dbReference type="InterPro" id="IPR036736">
    <property type="entry name" value="ACP-like_sf"/>
</dbReference>
<dbReference type="InterPro" id="IPR013217">
    <property type="entry name" value="Methyltransf_12"/>
</dbReference>
<dbReference type="PROSITE" id="PS52004">
    <property type="entry name" value="KS3_2"/>
    <property type="match status" value="1"/>
</dbReference>
<feature type="region of interest" description="C-terminal hotdog fold" evidence="8">
    <location>
        <begin position="1082"/>
        <end position="1230"/>
    </location>
</feature>
<dbReference type="GO" id="GO:0004312">
    <property type="term" value="F:fatty acid synthase activity"/>
    <property type="evidence" value="ECO:0007669"/>
    <property type="project" value="TreeGrafter"/>
</dbReference>
<feature type="domain" description="Ketosynthase family 3 (KS3)" evidence="11">
    <location>
        <begin position="4"/>
        <end position="426"/>
    </location>
</feature>
<evidence type="ECO:0000256" key="6">
    <source>
        <dbReference type="ARBA" id="ARBA00023268"/>
    </source>
</evidence>
<dbReference type="SUPFAM" id="SSF53335">
    <property type="entry name" value="S-adenosyl-L-methionine-dependent methyltransferases"/>
    <property type="match status" value="1"/>
</dbReference>
<dbReference type="Pfam" id="PF00550">
    <property type="entry name" value="PP-binding"/>
    <property type="match status" value="1"/>
</dbReference>
<dbReference type="Gene3D" id="3.30.70.3290">
    <property type="match status" value="1"/>
</dbReference>
<evidence type="ECO:0000256" key="8">
    <source>
        <dbReference type="PROSITE-ProRule" id="PRU01363"/>
    </source>
</evidence>
<dbReference type="PROSITE" id="PS50075">
    <property type="entry name" value="CARRIER"/>
    <property type="match status" value="1"/>
</dbReference>
<keyword evidence="2" id="KW-0597">Phosphoprotein</keyword>
<dbReference type="GO" id="GO:0016491">
    <property type="term" value="F:oxidoreductase activity"/>
    <property type="evidence" value="ECO:0007669"/>
    <property type="project" value="UniProtKB-KW"/>
</dbReference>
<evidence type="ECO:0000256" key="3">
    <source>
        <dbReference type="ARBA" id="ARBA00022679"/>
    </source>
</evidence>
<keyword evidence="3" id="KW-0808">Transferase</keyword>
<dbReference type="PANTHER" id="PTHR43775:SF29">
    <property type="entry name" value="ASPERFURANONE POLYKETIDE SYNTHASE AFOG-RELATED"/>
    <property type="match status" value="1"/>
</dbReference>
<dbReference type="Gene3D" id="1.10.1200.10">
    <property type="entry name" value="ACP-like"/>
    <property type="match status" value="1"/>
</dbReference>
<evidence type="ECO:0000256" key="1">
    <source>
        <dbReference type="ARBA" id="ARBA00022450"/>
    </source>
</evidence>
<dbReference type="Pfam" id="PF00698">
    <property type="entry name" value="Acyl_transf_1"/>
    <property type="match status" value="1"/>
</dbReference>
<dbReference type="Pfam" id="PF08659">
    <property type="entry name" value="KR"/>
    <property type="match status" value="1"/>
</dbReference>
<dbReference type="Gene3D" id="3.40.366.10">
    <property type="entry name" value="Malonyl-Coenzyme A Acyl Carrier Protein, domain 2"/>
    <property type="match status" value="1"/>
</dbReference>
<dbReference type="SUPFAM" id="SSF47336">
    <property type="entry name" value="ACP-like"/>
    <property type="match status" value="1"/>
</dbReference>
<dbReference type="InterPro" id="IPR049900">
    <property type="entry name" value="PKS_mFAS_DH"/>
</dbReference>
<dbReference type="Gene3D" id="3.90.180.10">
    <property type="entry name" value="Medium-chain alcohol dehydrogenases, catalytic domain"/>
    <property type="match status" value="1"/>
</dbReference>
<dbReference type="Pfam" id="PF22621">
    <property type="entry name" value="CurL-like_PKS_C"/>
    <property type="match status" value="1"/>
</dbReference>
<dbReference type="Pfam" id="PF23114">
    <property type="entry name" value="NAD-bd_HRPKS_sdrA"/>
    <property type="match status" value="1"/>
</dbReference>
<dbReference type="InterPro" id="IPR057326">
    <property type="entry name" value="KR_dom"/>
</dbReference>
<dbReference type="Gene3D" id="3.40.50.150">
    <property type="entry name" value="Vaccinia Virus protein VP39"/>
    <property type="match status" value="1"/>
</dbReference>
<dbReference type="SMART" id="SM00825">
    <property type="entry name" value="PKS_KS"/>
    <property type="match status" value="1"/>
</dbReference>
<evidence type="ECO:0000256" key="9">
    <source>
        <dbReference type="SAM" id="MobiDB-lite"/>
    </source>
</evidence>
<evidence type="ECO:0000259" key="10">
    <source>
        <dbReference type="PROSITE" id="PS50075"/>
    </source>
</evidence>
<evidence type="ECO:0000256" key="5">
    <source>
        <dbReference type="ARBA" id="ARBA00023002"/>
    </source>
</evidence>
<dbReference type="InterPro" id="IPR013968">
    <property type="entry name" value="PKS_KR"/>
</dbReference>
<evidence type="ECO:0000256" key="7">
    <source>
        <dbReference type="ARBA" id="ARBA00023315"/>
    </source>
</evidence>
<evidence type="ECO:0000259" key="11">
    <source>
        <dbReference type="PROSITE" id="PS52004"/>
    </source>
</evidence>
<dbReference type="InterPro" id="IPR020806">
    <property type="entry name" value="PKS_PP-bd"/>
</dbReference>
<dbReference type="GO" id="GO:0004315">
    <property type="term" value="F:3-oxoacyl-[acyl-carrier-protein] synthase activity"/>
    <property type="evidence" value="ECO:0007669"/>
    <property type="project" value="InterPro"/>
</dbReference>
<dbReference type="Proteomes" id="UP001146351">
    <property type="component" value="Unassembled WGS sequence"/>
</dbReference>
<accession>A0A9W9LH12</accession>
<dbReference type="PANTHER" id="PTHR43775">
    <property type="entry name" value="FATTY ACID SYNTHASE"/>
    <property type="match status" value="1"/>
</dbReference>
<gene>
    <name evidence="13" type="ORF">N7492_009624</name>
</gene>
<dbReference type="InterPro" id="IPR013154">
    <property type="entry name" value="ADH-like_N"/>
</dbReference>
<dbReference type="InterPro" id="IPR016036">
    <property type="entry name" value="Malonyl_transacylase_ACP-bd"/>
</dbReference>
<dbReference type="InterPro" id="IPR036291">
    <property type="entry name" value="NAD(P)-bd_dom_sf"/>
</dbReference>
<dbReference type="Gene3D" id="3.40.47.10">
    <property type="match status" value="1"/>
</dbReference>
<dbReference type="GO" id="GO:0030639">
    <property type="term" value="P:polyketide biosynthetic process"/>
    <property type="evidence" value="ECO:0007669"/>
    <property type="project" value="UniProtKB-ARBA"/>
</dbReference>
<keyword evidence="1" id="KW-0596">Phosphopantetheine</keyword>
<dbReference type="Pfam" id="PF08240">
    <property type="entry name" value="ADH_N"/>
    <property type="match status" value="1"/>
</dbReference>
<dbReference type="SUPFAM" id="SSF55048">
    <property type="entry name" value="Probable ACP-binding domain of malonyl-CoA ACP transacylase"/>
    <property type="match status" value="1"/>
</dbReference>
<dbReference type="GO" id="GO:0031177">
    <property type="term" value="F:phosphopantetheine binding"/>
    <property type="evidence" value="ECO:0007669"/>
    <property type="project" value="InterPro"/>
</dbReference>
<dbReference type="CDD" id="cd02440">
    <property type="entry name" value="AdoMet_MTases"/>
    <property type="match status" value="1"/>
</dbReference>
<dbReference type="SMART" id="SM00823">
    <property type="entry name" value="PKS_PP"/>
    <property type="match status" value="1"/>
</dbReference>
<keyword evidence="5" id="KW-0560">Oxidoreductase</keyword>
<dbReference type="InterPro" id="IPR016035">
    <property type="entry name" value="Acyl_Trfase/lysoPLipase"/>
</dbReference>